<evidence type="ECO:0000256" key="6">
    <source>
        <dbReference type="ARBA" id="ARBA00023136"/>
    </source>
</evidence>
<proteinExistence type="inferred from homology"/>
<evidence type="ECO:0000256" key="5">
    <source>
        <dbReference type="ARBA" id="ARBA00022989"/>
    </source>
</evidence>
<comment type="similarity">
    <text evidence="2 8">Belongs to the ammonia transporter channel (TC 1.A.11.2) family.</text>
</comment>
<keyword evidence="3 8" id="KW-0813">Transport</keyword>
<feature type="transmembrane region" description="Helical" evidence="8">
    <location>
        <begin position="218"/>
        <end position="240"/>
    </location>
</feature>
<dbReference type="GO" id="GO:0097272">
    <property type="term" value="P:ammonium homeostasis"/>
    <property type="evidence" value="ECO:0007669"/>
    <property type="project" value="TreeGrafter"/>
</dbReference>
<evidence type="ECO:0000256" key="8">
    <source>
        <dbReference type="RuleBase" id="RU362002"/>
    </source>
</evidence>
<keyword evidence="6 8" id="KW-0472">Membrane</keyword>
<dbReference type="FunFam" id="1.10.3430.10:FF:000010">
    <property type="entry name" value="Ammonium transporter"/>
    <property type="match status" value="1"/>
</dbReference>
<dbReference type="NCBIfam" id="TIGR00836">
    <property type="entry name" value="amt"/>
    <property type="match status" value="1"/>
</dbReference>
<evidence type="ECO:0000256" key="2">
    <source>
        <dbReference type="ARBA" id="ARBA00005887"/>
    </source>
</evidence>
<organism evidence="11 12">
    <name type="scientific">Parelaphostrongylus tenuis</name>
    <name type="common">Meningeal worm</name>
    <dbReference type="NCBI Taxonomy" id="148309"/>
    <lineage>
        <taxon>Eukaryota</taxon>
        <taxon>Metazoa</taxon>
        <taxon>Ecdysozoa</taxon>
        <taxon>Nematoda</taxon>
        <taxon>Chromadorea</taxon>
        <taxon>Rhabditida</taxon>
        <taxon>Rhabditina</taxon>
        <taxon>Rhabditomorpha</taxon>
        <taxon>Strongyloidea</taxon>
        <taxon>Metastrongylidae</taxon>
        <taxon>Parelaphostrongylus</taxon>
    </lineage>
</organism>
<evidence type="ECO:0000256" key="9">
    <source>
        <dbReference type="SAM" id="Coils"/>
    </source>
</evidence>
<evidence type="ECO:0000313" key="12">
    <source>
        <dbReference type="Proteomes" id="UP001196413"/>
    </source>
</evidence>
<keyword evidence="9" id="KW-0175">Coiled coil</keyword>
<feature type="transmembrane region" description="Helical" evidence="8">
    <location>
        <begin position="117"/>
        <end position="136"/>
    </location>
</feature>
<reference evidence="11" key="1">
    <citation type="submission" date="2021-06" db="EMBL/GenBank/DDBJ databases">
        <title>Parelaphostrongylus tenuis whole genome reference sequence.</title>
        <authorList>
            <person name="Garwood T.J."/>
            <person name="Larsen P.A."/>
            <person name="Fountain-Jones N.M."/>
            <person name="Garbe J.R."/>
            <person name="Macchietto M.G."/>
            <person name="Kania S.A."/>
            <person name="Gerhold R.W."/>
            <person name="Richards J.E."/>
            <person name="Wolf T.M."/>
        </authorList>
    </citation>
    <scope>NUCLEOTIDE SEQUENCE</scope>
    <source>
        <strain evidence="11">MNPRO001-30</strain>
        <tissue evidence="11">Meninges</tissue>
    </source>
</reference>
<feature type="transmembrane region" description="Helical" evidence="8">
    <location>
        <begin position="175"/>
        <end position="197"/>
    </location>
</feature>
<dbReference type="EMBL" id="JAHQIW010002306">
    <property type="protein sequence ID" value="KAJ1355000.1"/>
    <property type="molecule type" value="Genomic_DNA"/>
</dbReference>
<dbReference type="PANTHER" id="PTHR11730">
    <property type="entry name" value="AMMONIUM TRANSPORTER"/>
    <property type="match status" value="1"/>
</dbReference>
<dbReference type="Proteomes" id="UP001196413">
    <property type="component" value="Unassembled WGS sequence"/>
</dbReference>
<evidence type="ECO:0000256" key="3">
    <source>
        <dbReference type="ARBA" id="ARBA00022448"/>
    </source>
</evidence>
<evidence type="ECO:0000256" key="7">
    <source>
        <dbReference type="ARBA" id="ARBA00023177"/>
    </source>
</evidence>
<dbReference type="PANTHER" id="PTHR11730:SF6">
    <property type="entry name" value="AMMONIUM TRANSPORTER"/>
    <property type="match status" value="1"/>
</dbReference>
<protein>
    <recommendedName>
        <fullName evidence="8">Ammonium transporter</fullName>
    </recommendedName>
</protein>
<dbReference type="AlphaFoldDB" id="A0AAD5QN07"/>
<dbReference type="GO" id="GO:0008519">
    <property type="term" value="F:ammonium channel activity"/>
    <property type="evidence" value="ECO:0007669"/>
    <property type="project" value="InterPro"/>
</dbReference>
<dbReference type="GO" id="GO:0005886">
    <property type="term" value="C:plasma membrane"/>
    <property type="evidence" value="ECO:0007669"/>
    <property type="project" value="UniProtKB-SubCell"/>
</dbReference>
<dbReference type="SUPFAM" id="SSF111352">
    <property type="entry name" value="Ammonium transporter"/>
    <property type="match status" value="1"/>
</dbReference>
<feature type="transmembrane region" description="Helical" evidence="8">
    <location>
        <begin position="31"/>
        <end position="56"/>
    </location>
</feature>
<gene>
    <name evidence="11" type="primary">AMT1</name>
    <name evidence="11" type="ORF">KIN20_012110</name>
</gene>
<feature type="transmembrane region" description="Helical" evidence="8">
    <location>
        <begin position="341"/>
        <end position="366"/>
    </location>
</feature>
<dbReference type="Pfam" id="PF00909">
    <property type="entry name" value="Ammonium_transp"/>
    <property type="match status" value="1"/>
</dbReference>
<feature type="transmembrane region" description="Helical" evidence="8">
    <location>
        <begin position="143"/>
        <end position="163"/>
    </location>
</feature>
<evidence type="ECO:0000256" key="1">
    <source>
        <dbReference type="ARBA" id="ARBA00004141"/>
    </source>
</evidence>
<dbReference type="InterPro" id="IPR029020">
    <property type="entry name" value="Ammonium/urea_transptr"/>
</dbReference>
<evidence type="ECO:0000256" key="4">
    <source>
        <dbReference type="ARBA" id="ARBA00022692"/>
    </source>
</evidence>
<dbReference type="InterPro" id="IPR001905">
    <property type="entry name" value="Ammonium_transpt"/>
</dbReference>
<dbReference type="InterPro" id="IPR024041">
    <property type="entry name" value="NH4_transpt_AmtB-like_dom"/>
</dbReference>
<keyword evidence="7 8" id="KW-0924">Ammonia transport</keyword>
<feature type="transmembrane region" description="Helical" evidence="8">
    <location>
        <begin position="386"/>
        <end position="411"/>
    </location>
</feature>
<comment type="caution">
    <text evidence="11">The sequence shown here is derived from an EMBL/GenBank/DDBJ whole genome shotgun (WGS) entry which is preliminary data.</text>
</comment>
<keyword evidence="5 8" id="KW-1133">Transmembrane helix</keyword>
<sequence>MSSTVNYTAEINELREAIKQMEKDFADNDNAFFLCSMSLIIFFMQCGFAFLEAGAVRSKNTTNILIKNLLDSCISVIGYWSLGWAFAFGDSSNSVVGLFIGHTQFFLSGLENYSMFFYQYAFAATSATIVSGAVAERCEFANYIVYSTLISTVVYPILTHWGWHKDGWMHRGIDFSGAGVVHLCGGVISLAAAYIIGPRIGRFSKDGKGEPLEIKGHSVPFVALGGFILMFGFLGFNAGSMGDIAKKGEGEIVALAMVNTILCGAFGALTFLIIHYLTKGKWTLLLTINACLAGMVASCAGCNNMEPWASSFTGIGAGLVYLGLSNMLIKMKIDDPLDAFAVHGGGGLWGMVSASIINRNGVAYAIANAITSNNGPLYCRQAFAQLGWQLICALAITIWSLIWMIPIFLFLKKIGKLRVAPEIEINGLDIYKHGEAAYPLHAYGHGWDEYEPIKDKSMQNYGRLIGNTESGHQLLLDQFLNRTDKRLGSIANGYSSSQYDEERTRARSIYINPSNYEHPEHHSSAKMKIRVPKPVKNKPNTEVTPRTPTMAKSCGDYIANEAHEENSRNIHM</sequence>
<name>A0AAD5QN07_PARTN</name>
<evidence type="ECO:0000259" key="10">
    <source>
        <dbReference type="Pfam" id="PF00909"/>
    </source>
</evidence>
<evidence type="ECO:0000313" key="11">
    <source>
        <dbReference type="EMBL" id="KAJ1355000.1"/>
    </source>
</evidence>
<feature type="transmembrane region" description="Helical" evidence="8">
    <location>
        <begin position="252"/>
        <end position="277"/>
    </location>
</feature>
<keyword evidence="12" id="KW-1185">Reference proteome</keyword>
<feature type="transmembrane region" description="Helical" evidence="8">
    <location>
        <begin position="68"/>
        <end position="88"/>
    </location>
</feature>
<feature type="coiled-coil region" evidence="9">
    <location>
        <begin position="4"/>
        <end position="31"/>
    </location>
</feature>
<accession>A0AAD5QN07</accession>
<feature type="domain" description="Ammonium transporter AmtB-like" evidence="10">
    <location>
        <begin position="31"/>
        <end position="438"/>
    </location>
</feature>
<feature type="transmembrane region" description="Helical" evidence="8">
    <location>
        <begin position="309"/>
        <end position="329"/>
    </location>
</feature>
<keyword evidence="4 8" id="KW-0812">Transmembrane</keyword>
<comment type="subcellular location">
    <subcellularLocation>
        <location evidence="8">Cell membrane</location>
        <topology evidence="8">Multi-pass membrane protein</topology>
    </subcellularLocation>
    <subcellularLocation>
        <location evidence="1">Membrane</location>
        <topology evidence="1">Multi-pass membrane protein</topology>
    </subcellularLocation>
</comment>
<dbReference type="Gene3D" id="1.10.3430.10">
    <property type="entry name" value="Ammonium transporter AmtB like domains"/>
    <property type="match status" value="1"/>
</dbReference>